<dbReference type="Proteomes" id="UP000189703">
    <property type="component" value="Unplaced"/>
</dbReference>
<dbReference type="InterPro" id="IPR051276">
    <property type="entry name" value="Saccharopine_DH-like_oxidrdct"/>
</dbReference>
<keyword evidence="2" id="KW-1185">Reference proteome</keyword>
<dbReference type="PANTHER" id="PTHR12286:SF5">
    <property type="entry name" value="SACCHAROPINE DEHYDROGENASE-LIKE OXIDOREDUCTASE"/>
    <property type="match status" value="1"/>
</dbReference>
<dbReference type="AlphaFoldDB" id="A0A1U8A9G0"/>
<dbReference type="GO" id="GO:0016020">
    <property type="term" value="C:membrane"/>
    <property type="evidence" value="ECO:0007669"/>
    <property type="project" value="GOC"/>
</dbReference>
<dbReference type="GO" id="GO:0009247">
    <property type="term" value="P:glycolipid biosynthetic process"/>
    <property type="evidence" value="ECO:0000318"/>
    <property type="project" value="GO_Central"/>
</dbReference>
<dbReference type="InParanoid" id="A0A1U8A9G0"/>
<organism evidence="2 3">
    <name type="scientific">Nelumbo nucifera</name>
    <name type="common">Sacred lotus</name>
    <dbReference type="NCBI Taxonomy" id="4432"/>
    <lineage>
        <taxon>Eukaryota</taxon>
        <taxon>Viridiplantae</taxon>
        <taxon>Streptophyta</taxon>
        <taxon>Embryophyta</taxon>
        <taxon>Tracheophyta</taxon>
        <taxon>Spermatophyta</taxon>
        <taxon>Magnoliopsida</taxon>
        <taxon>Proteales</taxon>
        <taxon>Nelumbonaceae</taxon>
        <taxon>Nelumbo</taxon>
    </lineage>
</organism>
<dbReference type="RefSeq" id="XP_010258194.1">
    <property type="nucleotide sequence ID" value="XM_010259892.2"/>
</dbReference>
<dbReference type="PANTHER" id="PTHR12286">
    <property type="entry name" value="SACCHAROPINE DEHYDROGENASE-LIKE OXIDOREDUCTASE"/>
    <property type="match status" value="1"/>
</dbReference>
<dbReference type="GO" id="GO:0005811">
    <property type="term" value="C:lipid droplet"/>
    <property type="evidence" value="ECO:0000318"/>
    <property type="project" value="GO_Central"/>
</dbReference>
<keyword evidence="1" id="KW-1133">Transmembrane helix</keyword>
<dbReference type="eggNOG" id="KOG2733">
    <property type="taxonomic scope" value="Eukaryota"/>
</dbReference>
<dbReference type="OMA" id="MELVMIG"/>
<evidence type="ECO:0000313" key="2">
    <source>
        <dbReference type="Proteomes" id="UP000189703"/>
    </source>
</evidence>
<sequence>MKHPSILQIAGPPPSKGPMVEHQKAIGLWAVKLPSADSTVVRRTLSALTENPHGLPGVDENDGQIERRKNFWSTVKPAHFGVKIGSKSLLGTIRFITVGLFIGLFGSTAFGRWLLLKYPSIFSLGWFKKQGPTEEEVRSGSFKMWFIGHGYSDANLASQGNRKPDTEIITRVMGPEIGYITTPIVLLQCALVLLSGRGNLPKGGVLPPGIVFGPTDLQERLQQNGITFDIISKNVLSA</sequence>
<evidence type="ECO:0000256" key="1">
    <source>
        <dbReference type="SAM" id="Phobius"/>
    </source>
</evidence>
<accession>A0A1U8A9G0</accession>
<keyword evidence="1" id="KW-0472">Membrane</keyword>
<keyword evidence="1" id="KW-0812">Transmembrane</keyword>
<name>A0A1U8A9G0_NELNU</name>
<proteinExistence type="predicted"/>
<protein>
    <submittedName>
        <fullName evidence="3">Probable mitochondrial saccharopine dehydrogenase-like oxidoreductase At5g39410</fullName>
    </submittedName>
</protein>
<dbReference type="KEGG" id="nnu:104598023"/>
<reference evidence="3" key="1">
    <citation type="submission" date="2025-08" db="UniProtKB">
        <authorList>
            <consortium name="RefSeq"/>
        </authorList>
    </citation>
    <scope>IDENTIFICATION</scope>
</reference>
<dbReference type="OrthoDB" id="10268090at2759"/>
<evidence type="ECO:0000313" key="3">
    <source>
        <dbReference type="RefSeq" id="XP_010258194.1"/>
    </source>
</evidence>
<dbReference type="GeneID" id="104598023"/>
<feature type="transmembrane region" description="Helical" evidence="1">
    <location>
        <begin position="93"/>
        <end position="115"/>
    </location>
</feature>
<gene>
    <name evidence="3" type="primary">LOC104598023</name>
</gene>